<dbReference type="PANTHER" id="PTHR33529:SF7">
    <property type="entry name" value="LIPOPOLYSACCHARIDE EXPORT SYSTEM PERMEASE PROTEIN LPTF"/>
    <property type="match status" value="1"/>
</dbReference>
<dbReference type="GO" id="GO:0015920">
    <property type="term" value="P:lipopolysaccharide transport"/>
    <property type="evidence" value="ECO:0007669"/>
    <property type="project" value="TreeGrafter"/>
</dbReference>
<comment type="caution">
    <text evidence="10">The sequence shown here is derived from an EMBL/GenBank/DDBJ whole genome shotgun (WGS) entry which is preliminary data.</text>
</comment>
<keyword evidence="7 9" id="KW-0472">Membrane</keyword>
<protein>
    <submittedName>
        <fullName evidence="10">LptF/LptG family permease</fullName>
    </submittedName>
</protein>
<feature type="transmembrane region" description="Helical" evidence="9">
    <location>
        <begin position="274"/>
        <end position="292"/>
    </location>
</feature>
<name>A0A520N1Z6_9GAMM</name>
<evidence type="ECO:0000256" key="3">
    <source>
        <dbReference type="ARBA" id="ARBA00007725"/>
    </source>
</evidence>
<evidence type="ECO:0000256" key="6">
    <source>
        <dbReference type="ARBA" id="ARBA00022989"/>
    </source>
</evidence>
<comment type="function">
    <text evidence="1">Part of the ABC transporter complex LptBFG involved in the translocation of lipopolysaccharide (LPS) from the inner membrane to the outer membrane.</text>
</comment>
<dbReference type="PANTHER" id="PTHR33529">
    <property type="entry name" value="SLR0882 PROTEIN-RELATED"/>
    <property type="match status" value="1"/>
</dbReference>
<feature type="transmembrane region" description="Helical" evidence="9">
    <location>
        <begin position="304"/>
        <end position="323"/>
    </location>
</feature>
<evidence type="ECO:0000313" key="10">
    <source>
        <dbReference type="EMBL" id="RZO27483.1"/>
    </source>
</evidence>
<dbReference type="Pfam" id="PF03739">
    <property type="entry name" value="LptF_LptG"/>
    <property type="match status" value="1"/>
</dbReference>
<evidence type="ECO:0000256" key="2">
    <source>
        <dbReference type="ARBA" id="ARBA00004651"/>
    </source>
</evidence>
<gene>
    <name evidence="10" type="ORF">EVA95_00575</name>
</gene>
<evidence type="ECO:0000256" key="9">
    <source>
        <dbReference type="SAM" id="Phobius"/>
    </source>
</evidence>
<reference evidence="10 11" key="1">
    <citation type="submission" date="2019-02" db="EMBL/GenBank/DDBJ databases">
        <title>Prokaryotic population dynamics and viral predation in marine succession experiment using metagenomics: the confinement effect.</title>
        <authorList>
            <person name="Haro-Moreno J.M."/>
            <person name="Rodriguez-Valera F."/>
            <person name="Lopez-Perez M."/>
        </authorList>
    </citation>
    <scope>NUCLEOTIDE SEQUENCE [LARGE SCALE GENOMIC DNA]</scope>
    <source>
        <strain evidence="10">MED-G162</strain>
    </source>
</reference>
<sequence length="390" mass="44557">MFIVMHQSSLGIYKRNILSKSLNVEVLKSTLGVLTIFFCLVISSRFVGYFEQASEGLINPNIILKVVLLRFPDFITLLIPFSFFLGVVITISRLYADSEIFGYISGGLSNKDLIKYLIPQAAIYFFLTLILSIYIAPYTKELSKEVLSINTIQEQFASIKPKQIYTLKNNGGFIYAESKKNNSFSDIVIFKSNDRGSSLIVADQFNPNDLNSKIELNFKNGTLYQDIFDVDSSIISSFGELKIPIDKEANIISGISLSKLFDFSIKSSQSQLQWNISIPITIFLLLVLGVNLSKVEPRQGRFSVLLPAIFVYILYLSLLILARESFNEATLASQNYIWFVHILFFLFSLLSFFKEEFSRNLKFFEFVKNYNLSKIGLAIFIFLIFFWIIK</sequence>
<comment type="similarity">
    <text evidence="3">Belongs to the LptF/LptG family.</text>
</comment>
<dbReference type="InterPro" id="IPR005495">
    <property type="entry name" value="LptG/LptF_permease"/>
</dbReference>
<dbReference type="AlphaFoldDB" id="A0A520N1Z6"/>
<keyword evidence="6 9" id="KW-1133">Transmembrane helix</keyword>
<dbReference type="Proteomes" id="UP000319384">
    <property type="component" value="Unassembled WGS sequence"/>
</dbReference>
<evidence type="ECO:0000256" key="5">
    <source>
        <dbReference type="ARBA" id="ARBA00022692"/>
    </source>
</evidence>
<evidence type="ECO:0000256" key="8">
    <source>
        <dbReference type="ARBA" id="ARBA00026081"/>
    </source>
</evidence>
<evidence type="ECO:0000256" key="7">
    <source>
        <dbReference type="ARBA" id="ARBA00023136"/>
    </source>
</evidence>
<evidence type="ECO:0000313" key="11">
    <source>
        <dbReference type="Proteomes" id="UP000319384"/>
    </source>
</evidence>
<comment type="subcellular location">
    <subcellularLocation>
        <location evidence="2">Cell membrane</location>
        <topology evidence="2">Multi-pass membrane protein</topology>
    </subcellularLocation>
</comment>
<feature type="transmembrane region" description="Helical" evidence="9">
    <location>
        <begin position="31"/>
        <end position="50"/>
    </location>
</feature>
<accession>A0A520N1Z6</accession>
<feature type="transmembrane region" description="Helical" evidence="9">
    <location>
        <begin position="335"/>
        <end position="352"/>
    </location>
</feature>
<feature type="transmembrane region" description="Helical" evidence="9">
    <location>
        <begin position="372"/>
        <end position="389"/>
    </location>
</feature>
<dbReference type="GO" id="GO:0043190">
    <property type="term" value="C:ATP-binding cassette (ABC) transporter complex"/>
    <property type="evidence" value="ECO:0007669"/>
    <property type="project" value="TreeGrafter"/>
</dbReference>
<proteinExistence type="inferred from homology"/>
<keyword evidence="5 9" id="KW-0812">Transmembrane</keyword>
<feature type="transmembrane region" description="Helical" evidence="9">
    <location>
        <begin position="71"/>
        <end position="96"/>
    </location>
</feature>
<keyword evidence="4" id="KW-1003">Cell membrane</keyword>
<evidence type="ECO:0000256" key="1">
    <source>
        <dbReference type="ARBA" id="ARBA00002265"/>
    </source>
</evidence>
<organism evidence="10 11">
    <name type="scientific">SAR86 cluster bacterium</name>
    <dbReference type="NCBI Taxonomy" id="2030880"/>
    <lineage>
        <taxon>Bacteria</taxon>
        <taxon>Pseudomonadati</taxon>
        <taxon>Pseudomonadota</taxon>
        <taxon>Gammaproteobacteria</taxon>
        <taxon>SAR86 cluster</taxon>
    </lineage>
</organism>
<feature type="transmembrane region" description="Helical" evidence="9">
    <location>
        <begin position="116"/>
        <end position="136"/>
    </location>
</feature>
<dbReference type="EMBL" id="SHBH01000002">
    <property type="protein sequence ID" value="RZO27483.1"/>
    <property type="molecule type" value="Genomic_DNA"/>
</dbReference>
<evidence type="ECO:0000256" key="4">
    <source>
        <dbReference type="ARBA" id="ARBA00022475"/>
    </source>
</evidence>
<comment type="subunit">
    <text evidence="8">Component of the lipopolysaccharide transport and assembly complex. The LptBFG transporter is composed of two ATP-binding proteins (LptB) and two transmembrane proteins (LptF and LptG).</text>
</comment>